<dbReference type="Gene3D" id="3.40.50.410">
    <property type="entry name" value="von Willebrand factor, type A domain"/>
    <property type="match status" value="1"/>
</dbReference>
<dbReference type="AlphaFoldDB" id="A0AAD4XKN3"/>
<dbReference type="Pfam" id="PF00092">
    <property type="entry name" value="VWA"/>
    <property type="match status" value="1"/>
</dbReference>
<dbReference type="PANTHER" id="PTHR10579">
    <property type="entry name" value="CALCIUM-ACTIVATED CHLORIDE CHANNEL REGULATOR"/>
    <property type="match status" value="1"/>
</dbReference>
<comment type="caution">
    <text evidence="2">The sequence shown here is derived from an EMBL/GenBank/DDBJ whole genome shotgun (WGS) entry which is preliminary data.</text>
</comment>
<keyword evidence="3" id="KW-1185">Reference proteome</keyword>
<dbReference type="InterPro" id="IPR002035">
    <property type="entry name" value="VWF_A"/>
</dbReference>
<evidence type="ECO:0000313" key="3">
    <source>
        <dbReference type="Proteomes" id="UP001202328"/>
    </source>
</evidence>
<gene>
    <name evidence="2" type="ORF">MKW98_013480</name>
</gene>
<accession>A0AAD4XKN3</accession>
<dbReference type="InterPro" id="IPR051266">
    <property type="entry name" value="CLCR"/>
</dbReference>
<dbReference type="SUPFAM" id="SSF53300">
    <property type="entry name" value="vWA-like"/>
    <property type="match status" value="1"/>
</dbReference>
<feature type="domain" description="VWFA" evidence="1">
    <location>
        <begin position="68"/>
        <end position="248"/>
    </location>
</feature>
<organism evidence="2 3">
    <name type="scientific">Papaver atlanticum</name>
    <dbReference type="NCBI Taxonomy" id="357466"/>
    <lineage>
        <taxon>Eukaryota</taxon>
        <taxon>Viridiplantae</taxon>
        <taxon>Streptophyta</taxon>
        <taxon>Embryophyta</taxon>
        <taxon>Tracheophyta</taxon>
        <taxon>Spermatophyta</taxon>
        <taxon>Magnoliopsida</taxon>
        <taxon>Ranunculales</taxon>
        <taxon>Papaveraceae</taxon>
        <taxon>Papaveroideae</taxon>
        <taxon>Papaver</taxon>
    </lineage>
</organism>
<proteinExistence type="predicted"/>
<evidence type="ECO:0000313" key="2">
    <source>
        <dbReference type="EMBL" id="KAI3921546.1"/>
    </source>
</evidence>
<dbReference type="SMART" id="SM00327">
    <property type="entry name" value="VWA"/>
    <property type="match status" value="1"/>
</dbReference>
<dbReference type="PROSITE" id="PS50234">
    <property type="entry name" value="VWFA"/>
    <property type="match status" value="1"/>
</dbReference>
<evidence type="ECO:0000259" key="1">
    <source>
        <dbReference type="PROSITE" id="PS50234"/>
    </source>
</evidence>
<dbReference type="Proteomes" id="UP001202328">
    <property type="component" value="Unassembled WGS sequence"/>
</dbReference>
<sequence>MRNEVHDDDEPILRLNGEEEEDADIDLDGGKTEARIFNKQFAPLEECPFKALLELKGIGANEGRLGVDLVTILDISGSMIQLTEEQKKKNEAPKLVKMQLAMQFLVKKLSRVDRLSVVTFNRKAEKLCPLRQITEDSQKEIIDQVNVLKAKSTTNTEAGLKLALKILKDRTRTKNRSVAIMLMTDGIEDAESEAISVPLGNVPVYTFAFGADQCDPEVLSAIAKKSNGGTFSPVPDLNDLSVAFSTALAGLLNVSIEDLTLTVAPLNRSQLNEVNAGNYPKTKQATVMEPVTVTFRSLYDRETRKVLALLTLPKVDARKGILTYRLVYKYRVNGKNEYDSDTRDINVTRTDKQIDEERPEVLAEEKRIKTASSITAARLLADKKKLEEARAELIAAGKSLTEIDAILKSQVDHLILLMVSQETYDEQGSAYALALEASHESQRATALPAGVKSGFEIPLVGEFNKQAKAHSLDPDNYVVPTVKEDKKAVAPPTVEVDEPILDLAHRLAETLKILDSQAPTKQVDLEKVQEISDLSQRLAEKLEELNSQAPSSSS</sequence>
<reference evidence="2" key="1">
    <citation type="submission" date="2022-04" db="EMBL/GenBank/DDBJ databases">
        <title>A functionally conserved STORR gene fusion in Papaver species that diverged 16.8 million years ago.</title>
        <authorList>
            <person name="Catania T."/>
        </authorList>
    </citation>
    <scope>NUCLEOTIDE SEQUENCE</scope>
    <source>
        <strain evidence="2">S-188037</strain>
    </source>
</reference>
<protein>
    <recommendedName>
        <fullName evidence="1">VWFA domain-containing protein</fullName>
    </recommendedName>
</protein>
<dbReference type="InterPro" id="IPR036465">
    <property type="entry name" value="vWFA_dom_sf"/>
</dbReference>
<name>A0AAD4XKN3_9MAGN</name>
<dbReference type="PANTHER" id="PTHR10579:SF129">
    <property type="entry name" value="OS01G0640200 PROTEIN"/>
    <property type="match status" value="1"/>
</dbReference>
<dbReference type="EMBL" id="JAJJMB010008687">
    <property type="protein sequence ID" value="KAI3921546.1"/>
    <property type="molecule type" value="Genomic_DNA"/>
</dbReference>